<evidence type="ECO:0000313" key="1">
    <source>
        <dbReference type="EMBL" id="AGB49349.1"/>
    </source>
</evidence>
<dbReference type="EMBL" id="CP003362">
    <property type="protein sequence ID" value="AGB49349.1"/>
    <property type="molecule type" value="Genomic_DNA"/>
</dbReference>
<gene>
    <name evidence="1" type="ordered locus">Metho_1114</name>
</gene>
<reference evidence="2" key="1">
    <citation type="submission" date="2012-02" db="EMBL/GenBank/DDBJ databases">
        <title>Complete sequence of chromosome of Methanomethylovorans hollandica DSM 15978.</title>
        <authorList>
            <person name="Lucas S."/>
            <person name="Copeland A."/>
            <person name="Lapidus A."/>
            <person name="Glavina del Rio T."/>
            <person name="Dalin E."/>
            <person name="Tice H."/>
            <person name="Bruce D."/>
            <person name="Goodwin L."/>
            <person name="Pitluck S."/>
            <person name="Peters L."/>
            <person name="Mikhailova N."/>
            <person name="Held B."/>
            <person name="Kyrpides N."/>
            <person name="Mavromatis K."/>
            <person name="Ivanova N."/>
            <person name="Brettin T."/>
            <person name="Detter J.C."/>
            <person name="Han C."/>
            <person name="Larimer F."/>
            <person name="Land M."/>
            <person name="Hauser L."/>
            <person name="Markowitz V."/>
            <person name="Cheng J.-F."/>
            <person name="Hugenholtz P."/>
            <person name="Woyke T."/>
            <person name="Wu D."/>
            <person name="Spring S."/>
            <person name="Schroeder M."/>
            <person name="Brambilla E."/>
            <person name="Klenk H.-P."/>
            <person name="Eisen J.A."/>
        </authorList>
    </citation>
    <scope>NUCLEOTIDE SEQUENCE [LARGE SCALE GENOMIC DNA]</scope>
    <source>
        <strain evidence="2">DSM 15978 / NBRC 107637 / DMS1</strain>
    </source>
</reference>
<evidence type="ECO:0000313" key="2">
    <source>
        <dbReference type="Proteomes" id="UP000010866"/>
    </source>
</evidence>
<dbReference type="HOGENOM" id="CLU_3210743_0_0_2"/>
<dbReference type="GeneID" id="80458390"/>
<organism evidence="1 2">
    <name type="scientific">Methanomethylovorans hollandica (strain DSM 15978 / NBRC 107637 / DMS1)</name>
    <dbReference type="NCBI Taxonomy" id="867904"/>
    <lineage>
        <taxon>Archaea</taxon>
        <taxon>Methanobacteriati</taxon>
        <taxon>Methanobacteriota</taxon>
        <taxon>Stenosarchaea group</taxon>
        <taxon>Methanomicrobia</taxon>
        <taxon>Methanosarcinales</taxon>
        <taxon>Methanosarcinaceae</taxon>
        <taxon>Methanomethylovorans</taxon>
    </lineage>
</organism>
<dbReference type="AlphaFoldDB" id="L0KZD8"/>
<accession>L0KZD8</accession>
<keyword evidence="2" id="KW-1185">Reference proteome</keyword>
<name>L0KZD8_METHD</name>
<dbReference type="Proteomes" id="UP000010866">
    <property type="component" value="Chromosome"/>
</dbReference>
<proteinExistence type="predicted"/>
<dbReference type="RefSeq" id="WP_015324515.1">
    <property type="nucleotide sequence ID" value="NC_019977.1"/>
</dbReference>
<dbReference type="KEGG" id="mhz:Metho_1114"/>
<protein>
    <submittedName>
        <fullName evidence="1">Uncharacterized protein</fullName>
    </submittedName>
</protein>
<sequence length="44" mass="5088">MRYSLNNALLVFFMVIGIDSAHYFKNADKEGFHKIIDVLINDTL</sequence>